<dbReference type="Proteomes" id="UP000039046">
    <property type="component" value="Unassembled WGS sequence"/>
</dbReference>
<dbReference type="InterPro" id="IPR021765">
    <property type="entry name" value="UstYa-like"/>
</dbReference>
<proteinExistence type="inferred from homology"/>
<organism evidence="2 3">
    <name type="scientific">[Torrubiella] hemipterigena</name>
    <dbReference type="NCBI Taxonomy" id="1531966"/>
    <lineage>
        <taxon>Eukaryota</taxon>
        <taxon>Fungi</taxon>
        <taxon>Dikarya</taxon>
        <taxon>Ascomycota</taxon>
        <taxon>Pezizomycotina</taxon>
        <taxon>Sordariomycetes</taxon>
        <taxon>Hypocreomycetidae</taxon>
        <taxon>Hypocreales</taxon>
        <taxon>Clavicipitaceae</taxon>
        <taxon>Clavicipitaceae incertae sedis</taxon>
        <taxon>'Torrubiella' clade</taxon>
    </lineage>
</organism>
<evidence type="ECO:0000256" key="1">
    <source>
        <dbReference type="ARBA" id="ARBA00035112"/>
    </source>
</evidence>
<keyword evidence="3" id="KW-1185">Reference proteome</keyword>
<dbReference type="STRING" id="1531966.A0A0A1T7N1"/>
<evidence type="ECO:0000313" key="3">
    <source>
        <dbReference type="Proteomes" id="UP000039046"/>
    </source>
</evidence>
<gene>
    <name evidence="2" type="ORF">VHEMI01503</name>
</gene>
<dbReference type="GO" id="GO:0043386">
    <property type="term" value="P:mycotoxin biosynthetic process"/>
    <property type="evidence" value="ECO:0007669"/>
    <property type="project" value="InterPro"/>
</dbReference>
<comment type="similarity">
    <text evidence="1">Belongs to the ustYa family.</text>
</comment>
<evidence type="ECO:0008006" key="4">
    <source>
        <dbReference type="Google" id="ProtNLM"/>
    </source>
</evidence>
<sequence length="319" mass="36279">MNFASVRFGYKCAGDQAIVFDMENLKKYFGRHSYQAVDVDSKESLQDGMMYKSASRSPAEAIRTAIIVCLLISNISLGIGLYNSTAECSHFWATEHYKNADMNRDIKKDSAYSPVLDRFELNPRLKTFNGALRDNSSIWRQPPSPEVDAAWDYISAELFELITVSEQDIILSGKDPSKTLQAPLSWGYGEGAYIAQVDVFHQIHCLNELRKEMHHDYYYDGKPASELHHHHKAHCVHMLLQALMCSADVGIITHNWVHNERIEEPKMRPMSDFNVVKKCADFDGLLAWTRKNAVQDIKSKWPLLKYEPGMPIVAGEGYA</sequence>
<dbReference type="HOGENOM" id="CLU_042941_0_0_1"/>
<dbReference type="OrthoDB" id="3687641at2759"/>
<evidence type="ECO:0000313" key="2">
    <source>
        <dbReference type="EMBL" id="CEJ81374.1"/>
    </source>
</evidence>
<name>A0A0A1T7N1_9HYPO</name>
<dbReference type="PANTHER" id="PTHR33365:SF14">
    <property type="entry name" value="TAT PATHWAY SIGNAL SEQUENCE"/>
    <property type="match status" value="1"/>
</dbReference>
<protein>
    <recommendedName>
        <fullName evidence="4">Tat pathway signal sequence</fullName>
    </recommendedName>
</protein>
<accession>A0A0A1T7N1</accession>
<dbReference type="EMBL" id="CDHN01000001">
    <property type="protein sequence ID" value="CEJ81374.1"/>
    <property type="molecule type" value="Genomic_DNA"/>
</dbReference>
<reference evidence="2 3" key="1">
    <citation type="journal article" date="2015" name="Genome Announc.">
        <title>Draft Genome Sequence and Gene Annotation of the Entomopathogenic Fungus Verticillium hemipterigenum.</title>
        <authorList>
            <person name="Horn F."/>
            <person name="Habel A."/>
            <person name="Scharf D.H."/>
            <person name="Dworschak J."/>
            <person name="Brakhage A.A."/>
            <person name="Guthke R."/>
            <person name="Hertweck C."/>
            <person name="Linde J."/>
        </authorList>
    </citation>
    <scope>NUCLEOTIDE SEQUENCE [LARGE SCALE GENOMIC DNA]</scope>
</reference>
<dbReference type="AlphaFoldDB" id="A0A0A1T7N1"/>
<dbReference type="PANTHER" id="PTHR33365">
    <property type="entry name" value="YALI0B05434P"/>
    <property type="match status" value="1"/>
</dbReference>
<dbReference type="Pfam" id="PF11807">
    <property type="entry name" value="UstYa"/>
    <property type="match status" value="1"/>
</dbReference>